<dbReference type="AlphaFoldDB" id="A0A8J7HKD5"/>
<accession>A0A8J7HKD5</accession>
<organism evidence="1 2">
    <name type="scientific">Amazonocrinis nigriterrae CENA67</name>
    <dbReference type="NCBI Taxonomy" id="2794033"/>
    <lineage>
        <taxon>Bacteria</taxon>
        <taxon>Bacillati</taxon>
        <taxon>Cyanobacteriota</taxon>
        <taxon>Cyanophyceae</taxon>
        <taxon>Nostocales</taxon>
        <taxon>Nostocaceae</taxon>
        <taxon>Amazonocrinis</taxon>
        <taxon>Amazonocrinis nigriterrae</taxon>
    </lineage>
</organism>
<protein>
    <submittedName>
        <fullName evidence="1">Uncharacterized protein</fullName>
    </submittedName>
</protein>
<dbReference type="EMBL" id="JAECZC010000001">
    <property type="protein sequence ID" value="MBH8560697.1"/>
    <property type="molecule type" value="Genomic_DNA"/>
</dbReference>
<gene>
    <name evidence="1" type="ORF">I8748_00480</name>
</gene>
<evidence type="ECO:0000313" key="2">
    <source>
        <dbReference type="Proteomes" id="UP000632766"/>
    </source>
</evidence>
<name>A0A8J7HKD5_9NOST</name>
<sequence length="71" mass="8410">MKWYEQATEVNNYGIVDKNNRRWSLLRMAWCIHQRRSLATIMDSFNLGIELSPHPALDILSQVFCYSFTTK</sequence>
<comment type="caution">
    <text evidence="1">The sequence shown here is derived from an EMBL/GenBank/DDBJ whole genome shotgun (WGS) entry which is preliminary data.</text>
</comment>
<dbReference type="RefSeq" id="WP_198122758.1">
    <property type="nucleotide sequence ID" value="NZ_JAECZC010000001.1"/>
</dbReference>
<reference evidence="1 2" key="1">
    <citation type="journal article" date="2021" name="Int. J. Syst. Evol. Microbiol.">
        <title>Amazonocrinis nigriterrae gen. nov., sp. nov., Atlanticothrix silvestris gen. nov., sp. nov. and Dendronalium phyllosphericum gen. nov., sp. nov., nostocacean cyanobacteria from Brazilian environments.</title>
        <authorList>
            <person name="Alvarenga D.O."/>
            <person name="Andreote A.P.D."/>
            <person name="Branco L.H.Z."/>
            <person name="Delbaje E."/>
            <person name="Cruz R.B."/>
            <person name="Varani A.M."/>
            <person name="Fiore M.F."/>
        </authorList>
    </citation>
    <scope>NUCLEOTIDE SEQUENCE [LARGE SCALE GENOMIC DNA]</scope>
    <source>
        <strain evidence="1 2">CENA67</strain>
    </source>
</reference>
<evidence type="ECO:0000313" key="1">
    <source>
        <dbReference type="EMBL" id="MBH8560697.1"/>
    </source>
</evidence>
<dbReference type="Proteomes" id="UP000632766">
    <property type="component" value="Unassembled WGS sequence"/>
</dbReference>
<proteinExistence type="predicted"/>
<keyword evidence="2" id="KW-1185">Reference proteome</keyword>